<dbReference type="PANTHER" id="PTHR43498">
    <property type="entry name" value="FERREDOXIN:COB-COM HETERODISULFIDE REDUCTASE SUBUNIT A"/>
    <property type="match status" value="1"/>
</dbReference>
<comment type="caution">
    <text evidence="7">The sequence shown here is derived from an EMBL/GenBank/DDBJ whole genome shotgun (WGS) entry which is preliminary data.</text>
</comment>
<keyword evidence="6" id="KW-0732">Signal</keyword>
<keyword evidence="3" id="KW-0560">Oxidoreductase</keyword>
<dbReference type="SUPFAM" id="SSF51905">
    <property type="entry name" value="FAD/NAD(P)-binding domain"/>
    <property type="match status" value="1"/>
</dbReference>
<sequence>MRLMRFLPYLSIIFCSLIFCNPTFCQQSTDLLVIGGGASGTSAAIHAARMGVKVTILEETTWLGGMLTSAGVSAIDGNHELPSGIWGEFREKLYAHYGGPQAVGTGWVSHTLFEPSVGNRIFQEWVKNEPNITVLFQTTWTKADFENGRWTVSYLEKGKQKTINAKMLIDATELGDVAASLGLDYYVGMDSRDRFGEIFAPESANDIVQDLTYVVILKDYGEGKDKTIPKPKGYDPDMFRCACDHADPISFDNPQSDCQKMLNYGRLPNGKYMINWPNCGNDIYMNIVELSKEDRSKALEEAKLHSLRFIYYIQTELGFKHLGLADDEFPTKDQLPMIPYHRESRRMVSEAMFTLPHVLDPFSQDNPLYRTGVAVGDYTIDHHHKMNPKAPAIDFIKIRVPSYNVPLGSLIPKNSTHLIVAEKSIGVSNIVNGASRLQPVVLGIGQAAGALAGTALLKNKSLQEIGVREVQQALLDKNAYIMPYIDVKANDSHFQSIQRIGATGILKGHGVPYKWANQTWFYPGREISQFELVEGLRPIYPQLAQYWSASGEPLTGEGLLEILVVIDKKITLNKVEYAWDAAKFGSGFNPKNILNRAQVAVLVDRLLNPFAIPVGLDGNLVNLD</sequence>
<keyword evidence="1" id="KW-0004">4Fe-4S</keyword>
<evidence type="ECO:0000256" key="3">
    <source>
        <dbReference type="ARBA" id="ARBA00023002"/>
    </source>
</evidence>
<proteinExistence type="predicted"/>
<protein>
    <submittedName>
        <fullName evidence="7">FAD-dependent oxidoreductase</fullName>
    </submittedName>
</protein>
<dbReference type="PANTHER" id="PTHR43498:SF1">
    <property type="entry name" value="COB--COM HETERODISULFIDE REDUCTASE IRON-SULFUR SUBUNIT A"/>
    <property type="match status" value="1"/>
</dbReference>
<evidence type="ECO:0000256" key="2">
    <source>
        <dbReference type="ARBA" id="ARBA00022723"/>
    </source>
</evidence>
<evidence type="ECO:0000256" key="4">
    <source>
        <dbReference type="ARBA" id="ARBA00023004"/>
    </source>
</evidence>
<keyword evidence="2" id="KW-0479">Metal-binding</keyword>
<dbReference type="Gene3D" id="3.50.50.60">
    <property type="entry name" value="FAD/NAD(P)-binding domain"/>
    <property type="match status" value="1"/>
</dbReference>
<reference evidence="7 8" key="1">
    <citation type="submission" date="2022-01" db="EMBL/GenBank/DDBJ databases">
        <title>Mariniradius saccharolyticus sp. nov., isolated from sediment of a river.</title>
        <authorList>
            <person name="Liu H."/>
        </authorList>
    </citation>
    <scope>NUCLEOTIDE SEQUENCE [LARGE SCALE GENOMIC DNA]</scope>
    <source>
        <strain evidence="7 8">RY-2</strain>
    </source>
</reference>
<feature type="signal peptide" evidence="6">
    <location>
        <begin position="1"/>
        <end position="25"/>
    </location>
</feature>
<evidence type="ECO:0000256" key="5">
    <source>
        <dbReference type="ARBA" id="ARBA00023014"/>
    </source>
</evidence>
<dbReference type="Pfam" id="PF12831">
    <property type="entry name" value="FAD_oxidored"/>
    <property type="match status" value="1"/>
</dbReference>
<organism evidence="7 8">
    <name type="scientific">Mariniradius sediminis</name>
    <dbReference type="NCBI Taxonomy" id="2909237"/>
    <lineage>
        <taxon>Bacteria</taxon>
        <taxon>Pseudomonadati</taxon>
        <taxon>Bacteroidota</taxon>
        <taxon>Cytophagia</taxon>
        <taxon>Cytophagales</taxon>
        <taxon>Cyclobacteriaceae</taxon>
        <taxon>Mariniradius</taxon>
    </lineage>
</organism>
<evidence type="ECO:0000313" key="7">
    <source>
        <dbReference type="EMBL" id="MCF1753096.1"/>
    </source>
</evidence>
<dbReference type="RefSeq" id="WP_234862916.1">
    <property type="nucleotide sequence ID" value="NZ_JAKEVZ010000020.1"/>
</dbReference>
<dbReference type="InterPro" id="IPR039650">
    <property type="entry name" value="HdrA-like"/>
</dbReference>
<evidence type="ECO:0000256" key="1">
    <source>
        <dbReference type="ARBA" id="ARBA00022485"/>
    </source>
</evidence>
<feature type="chain" id="PRO_5046859935" evidence="6">
    <location>
        <begin position="26"/>
        <end position="624"/>
    </location>
</feature>
<evidence type="ECO:0000313" key="8">
    <source>
        <dbReference type="Proteomes" id="UP001201449"/>
    </source>
</evidence>
<name>A0ABS9C0Y5_9BACT</name>
<dbReference type="EMBL" id="JAKEVZ010000020">
    <property type="protein sequence ID" value="MCF1753096.1"/>
    <property type="molecule type" value="Genomic_DNA"/>
</dbReference>
<evidence type="ECO:0000256" key="6">
    <source>
        <dbReference type="SAM" id="SignalP"/>
    </source>
</evidence>
<dbReference type="InterPro" id="IPR036188">
    <property type="entry name" value="FAD/NAD-bd_sf"/>
</dbReference>
<keyword evidence="8" id="KW-1185">Reference proteome</keyword>
<keyword evidence="4" id="KW-0408">Iron</keyword>
<keyword evidence="5" id="KW-0411">Iron-sulfur</keyword>
<gene>
    <name evidence="7" type="ORF">L0U89_18700</name>
</gene>
<dbReference type="Proteomes" id="UP001201449">
    <property type="component" value="Unassembled WGS sequence"/>
</dbReference>
<accession>A0ABS9C0Y5</accession>